<evidence type="ECO:0000313" key="7">
    <source>
        <dbReference type="Proteomes" id="UP000765509"/>
    </source>
</evidence>
<proteinExistence type="predicted"/>
<dbReference type="Gene3D" id="3.30.450.20">
    <property type="entry name" value="PAS domain"/>
    <property type="match status" value="1"/>
</dbReference>
<feature type="domain" description="PAS" evidence="5">
    <location>
        <begin position="370"/>
        <end position="419"/>
    </location>
</feature>
<name>A0A9Q3CQN0_9BASI</name>
<dbReference type="OrthoDB" id="447251at2759"/>
<evidence type="ECO:0000256" key="3">
    <source>
        <dbReference type="ARBA" id="ARBA00022991"/>
    </source>
</evidence>
<sequence>MSLETYHPSLRPSFENTPVQKKYQTPSHPELNAPFFLSPNMLSNRLGPHLLIHNVPSKDSFSPVSPQPYSSMSDFMRWPIARPAPSMSSMSISLPLTASDGQDSLNRSRNLALRSTKRNQALEDLENWDKAVYEVNALGQASAHSHLPDWKNVGKPFSSGGNFNKSSEALPNDMIPAVPALSSSIEFKTSYPYSAPIQESMESEVTSLLSIKRFEYLITKPATRAIFLKWLTDKIINGEQGDSLRLELSKLYQWVEESFISQRLRETQHQTKHLITGYYADAKPETLRGFSSADVITQATLTDASGLFALSDVFSHSRRMLLESLYERTFKQFVTEKLVEVTRMKLHGNMENYFSRLGDSFVLSNPWLRDNPVVLVSPGFATTTGYQSHEIMGRNCRFLQGPGTSQKSVSRIRTALKNGESWVELLLNYRANGTPFYCLLSVLPLFDSAGILSYFVGAQVNVTDDLGTHKLSSLVSQLGMAQRDGPIKTSDDFLDSPNTLALHTRRGMVPKLDMSTHTAGEAIHNSPHANDKHSGGRDKTVTRLQCPKKLWLGLIKRKKPKAETWFKSVETRTGLGDANFASHIGAFSSMFTQLIFFKKNSHSITFVTDGALKFLGFPCKTHSEIYSSVLLYADFLDLIEAVGSKDKKRSLKPMVKNIIASSQATSFECNLTWYWEFKNHHSILPSSKKIYVRKPAVVHLTPLTNRNKEVTSYIATLS</sequence>
<dbReference type="PANTHER" id="PTHR47429">
    <property type="entry name" value="PROTEIN TWIN LOV 1"/>
    <property type="match status" value="1"/>
</dbReference>
<dbReference type="PROSITE" id="PS50112">
    <property type="entry name" value="PAS"/>
    <property type="match status" value="1"/>
</dbReference>
<gene>
    <name evidence="6" type="ORF">O181_027185</name>
</gene>
<protein>
    <recommendedName>
        <fullName evidence="5">PAS domain-containing protein</fullName>
    </recommendedName>
</protein>
<reference evidence="6" key="1">
    <citation type="submission" date="2021-03" db="EMBL/GenBank/DDBJ databases">
        <title>Draft genome sequence of rust myrtle Austropuccinia psidii MF-1, a brazilian biotype.</title>
        <authorList>
            <person name="Quecine M.C."/>
            <person name="Pachon D.M.R."/>
            <person name="Bonatelli M.L."/>
            <person name="Correr F.H."/>
            <person name="Franceschini L.M."/>
            <person name="Leite T.F."/>
            <person name="Margarido G.R.A."/>
            <person name="Almeida C.A."/>
            <person name="Ferrarezi J.A."/>
            <person name="Labate C.A."/>
        </authorList>
    </citation>
    <scope>NUCLEOTIDE SEQUENCE</scope>
    <source>
        <strain evidence="6">MF-1</strain>
    </source>
</reference>
<evidence type="ECO:0000313" key="6">
    <source>
        <dbReference type="EMBL" id="MBW0487470.1"/>
    </source>
</evidence>
<dbReference type="Pfam" id="PF13426">
    <property type="entry name" value="PAS_9"/>
    <property type="match status" value="1"/>
</dbReference>
<dbReference type="EMBL" id="AVOT02009149">
    <property type="protein sequence ID" value="MBW0487470.1"/>
    <property type="molecule type" value="Genomic_DNA"/>
</dbReference>
<dbReference type="Proteomes" id="UP000765509">
    <property type="component" value="Unassembled WGS sequence"/>
</dbReference>
<dbReference type="PANTHER" id="PTHR47429:SF2">
    <property type="entry name" value="PROTEIN TWIN LOV 1"/>
    <property type="match status" value="1"/>
</dbReference>
<feature type="region of interest" description="Disordered" evidence="4">
    <location>
        <begin position="1"/>
        <end position="25"/>
    </location>
</feature>
<feature type="compositionally biased region" description="Polar residues" evidence="4">
    <location>
        <begin position="14"/>
        <end position="25"/>
    </location>
</feature>
<evidence type="ECO:0000256" key="1">
    <source>
        <dbReference type="ARBA" id="ARBA00022630"/>
    </source>
</evidence>
<comment type="caution">
    <text evidence="6">The sequence shown here is derived from an EMBL/GenBank/DDBJ whole genome shotgun (WGS) entry which is preliminary data.</text>
</comment>
<dbReference type="SUPFAM" id="SSF55785">
    <property type="entry name" value="PYP-like sensor domain (PAS domain)"/>
    <property type="match status" value="1"/>
</dbReference>
<organism evidence="6 7">
    <name type="scientific">Austropuccinia psidii MF-1</name>
    <dbReference type="NCBI Taxonomy" id="1389203"/>
    <lineage>
        <taxon>Eukaryota</taxon>
        <taxon>Fungi</taxon>
        <taxon>Dikarya</taxon>
        <taxon>Basidiomycota</taxon>
        <taxon>Pucciniomycotina</taxon>
        <taxon>Pucciniomycetes</taxon>
        <taxon>Pucciniales</taxon>
        <taxon>Sphaerophragmiaceae</taxon>
        <taxon>Austropuccinia</taxon>
    </lineage>
</organism>
<accession>A0A9Q3CQN0</accession>
<evidence type="ECO:0000256" key="2">
    <source>
        <dbReference type="ARBA" id="ARBA00022643"/>
    </source>
</evidence>
<evidence type="ECO:0000256" key="4">
    <source>
        <dbReference type="SAM" id="MobiDB-lite"/>
    </source>
</evidence>
<keyword evidence="3" id="KW-0157">Chromophore</keyword>
<keyword evidence="7" id="KW-1185">Reference proteome</keyword>
<keyword evidence="1" id="KW-0285">Flavoprotein</keyword>
<dbReference type="InterPro" id="IPR035965">
    <property type="entry name" value="PAS-like_dom_sf"/>
</dbReference>
<dbReference type="InterPro" id="IPR000014">
    <property type="entry name" value="PAS"/>
</dbReference>
<dbReference type="CDD" id="cd00130">
    <property type="entry name" value="PAS"/>
    <property type="match status" value="1"/>
</dbReference>
<keyword evidence="2" id="KW-0288">FMN</keyword>
<dbReference type="AlphaFoldDB" id="A0A9Q3CQN0"/>
<dbReference type="GO" id="GO:0005634">
    <property type="term" value="C:nucleus"/>
    <property type="evidence" value="ECO:0007669"/>
    <property type="project" value="TreeGrafter"/>
</dbReference>
<dbReference type="NCBIfam" id="TIGR00229">
    <property type="entry name" value="sensory_box"/>
    <property type="match status" value="1"/>
</dbReference>
<evidence type="ECO:0000259" key="5">
    <source>
        <dbReference type="PROSITE" id="PS50112"/>
    </source>
</evidence>